<proteinExistence type="predicted"/>
<dbReference type="AlphaFoldDB" id="A0A0S2FEN8"/>
<sequence length="42" mass="4523">MGRDGAGSFDAKASRNGHGTTAARPCARCRWWARGRPRPIAP</sequence>
<accession>A0A0S2FEN8</accession>
<reference evidence="2 3" key="1">
    <citation type="journal article" date="2015" name="BMC Genomics">
        <title>Comparative genomics and metabolic profiling of the genus Lysobacter.</title>
        <authorList>
            <person name="de Bruijn I."/>
            <person name="Cheng X."/>
            <person name="de Jager V."/>
            <person name="Exposito R.G."/>
            <person name="Watrous J."/>
            <person name="Patel N."/>
            <person name="Postma J."/>
            <person name="Dorrestein P.C."/>
            <person name="Kobayashi D."/>
            <person name="Raaijmakers J.M."/>
        </authorList>
    </citation>
    <scope>NUCLEOTIDE SEQUENCE [LARGE SCALE GENOMIC DNA]</scope>
    <source>
        <strain evidence="2 3">76</strain>
    </source>
</reference>
<evidence type="ECO:0000313" key="3">
    <source>
        <dbReference type="Proteomes" id="UP000060787"/>
    </source>
</evidence>
<dbReference type="STRING" id="84531.LA76x_3882"/>
<dbReference type="KEGG" id="lab:LA76x_3882"/>
<organism evidence="2 3">
    <name type="scientific">Lysobacter antibioticus</name>
    <dbReference type="NCBI Taxonomy" id="84531"/>
    <lineage>
        <taxon>Bacteria</taxon>
        <taxon>Pseudomonadati</taxon>
        <taxon>Pseudomonadota</taxon>
        <taxon>Gammaproteobacteria</taxon>
        <taxon>Lysobacterales</taxon>
        <taxon>Lysobacteraceae</taxon>
        <taxon>Lysobacter</taxon>
    </lineage>
</organism>
<dbReference type="Proteomes" id="UP000060787">
    <property type="component" value="Chromosome"/>
</dbReference>
<gene>
    <name evidence="2" type="ORF">LA76x_3882</name>
</gene>
<keyword evidence="3" id="KW-1185">Reference proteome</keyword>
<name>A0A0S2FEN8_LYSAN</name>
<evidence type="ECO:0000313" key="2">
    <source>
        <dbReference type="EMBL" id="ALN82004.1"/>
    </source>
</evidence>
<dbReference type="EMBL" id="CP011129">
    <property type="protein sequence ID" value="ALN82004.1"/>
    <property type="molecule type" value="Genomic_DNA"/>
</dbReference>
<feature type="region of interest" description="Disordered" evidence="1">
    <location>
        <begin position="1"/>
        <end position="26"/>
    </location>
</feature>
<protein>
    <submittedName>
        <fullName evidence="2">Uncharacterized protein</fullName>
    </submittedName>
</protein>
<evidence type="ECO:0000256" key="1">
    <source>
        <dbReference type="SAM" id="MobiDB-lite"/>
    </source>
</evidence>